<evidence type="ECO:0000256" key="4">
    <source>
        <dbReference type="ARBA" id="ARBA00022448"/>
    </source>
</evidence>
<evidence type="ECO:0000313" key="11">
    <source>
        <dbReference type="EMBL" id="GGB58917.1"/>
    </source>
</evidence>
<keyword evidence="6 10" id="KW-0812">Transmembrane</keyword>
<dbReference type="Proteomes" id="UP000621492">
    <property type="component" value="Unassembled WGS sequence"/>
</dbReference>
<feature type="transmembrane region" description="Helical" evidence="10">
    <location>
        <begin position="57"/>
        <end position="76"/>
    </location>
</feature>
<proteinExistence type="inferred from homology"/>
<keyword evidence="5" id="KW-1003">Cell membrane</keyword>
<evidence type="ECO:0000256" key="8">
    <source>
        <dbReference type="ARBA" id="ARBA00023136"/>
    </source>
</evidence>
<reference evidence="11" key="1">
    <citation type="journal article" date="2014" name="Int. J. Syst. Evol. Microbiol.">
        <title>Complete genome sequence of Corynebacterium casei LMG S-19264T (=DSM 44701T), isolated from a smear-ripened cheese.</title>
        <authorList>
            <consortium name="US DOE Joint Genome Institute (JGI-PGF)"/>
            <person name="Walter F."/>
            <person name="Albersmeier A."/>
            <person name="Kalinowski J."/>
            <person name="Ruckert C."/>
        </authorList>
    </citation>
    <scope>NUCLEOTIDE SEQUENCE</scope>
    <source>
        <strain evidence="11">CGMCC 1.15454</strain>
    </source>
</reference>
<dbReference type="GO" id="GO:0005886">
    <property type="term" value="C:plasma membrane"/>
    <property type="evidence" value="ECO:0007669"/>
    <property type="project" value="UniProtKB-SubCell"/>
</dbReference>
<feature type="transmembrane region" description="Helical" evidence="10">
    <location>
        <begin position="274"/>
        <end position="293"/>
    </location>
</feature>
<comment type="similarity">
    <text evidence="2">Belongs to the multi antimicrobial extrusion (MATE) (TC 2.A.66.1) family. MepA subfamily.</text>
</comment>
<sequence>MSNNMNDRFANEKIPKLIFSLATPAIVAQLINALYNVVDRMFIGRIPETGTLALTGIGIVFPIMMVIQSFSALIGFGGAPLASIKMGERKHKEAEKLLGSCFLMLLIVSSVLTITFLIFKSQLLVLFGASPDTLPFADDYMGIYLIGSVTVLISLGLNQFIAAQGFAKTAMITICIGAAVNIILDPIFIFGMNMGVKGAALSTVISQTISAVWVLWFLTSKKAHLRLRFEYIRIDFKIAGGVLALGLSPFIMQSTESLIQIVFNTSIGKYGGDLYVAAMGIMSVLMQLFTLLLNSFAQGAQPIIGYNYGSGDHDRVKSTIKYCSLFCGMFGLTIWSVFTFLPQLPIMVFTNDPELIRLTTKLMKIFFLGTSIYGVQLAFQQVFIALGQAQVSIFIAVLRKIILLIPLVYLLPMVISPKTNAVIIAEPIADFCAVITCCVLFGLKVKQLLKGAKKSIAESP</sequence>
<evidence type="ECO:0000256" key="7">
    <source>
        <dbReference type="ARBA" id="ARBA00022989"/>
    </source>
</evidence>
<dbReference type="GO" id="GO:0042910">
    <property type="term" value="F:xenobiotic transmembrane transporter activity"/>
    <property type="evidence" value="ECO:0007669"/>
    <property type="project" value="InterPro"/>
</dbReference>
<feature type="transmembrane region" description="Helical" evidence="10">
    <location>
        <begin position="139"/>
        <end position="157"/>
    </location>
</feature>
<evidence type="ECO:0000256" key="10">
    <source>
        <dbReference type="SAM" id="Phobius"/>
    </source>
</evidence>
<keyword evidence="7 10" id="KW-1133">Transmembrane helix</keyword>
<dbReference type="Pfam" id="PF01554">
    <property type="entry name" value="MatE"/>
    <property type="match status" value="2"/>
</dbReference>
<dbReference type="CDD" id="cd13143">
    <property type="entry name" value="MATE_MepA_like"/>
    <property type="match status" value="1"/>
</dbReference>
<dbReference type="EMBL" id="BMJD01000051">
    <property type="protein sequence ID" value="GGB58917.1"/>
    <property type="molecule type" value="Genomic_DNA"/>
</dbReference>
<keyword evidence="12" id="KW-1185">Reference proteome</keyword>
<dbReference type="InterPro" id="IPR045070">
    <property type="entry name" value="MATE_MepA-like"/>
</dbReference>
<dbReference type="GO" id="GO:0015297">
    <property type="term" value="F:antiporter activity"/>
    <property type="evidence" value="ECO:0007669"/>
    <property type="project" value="InterPro"/>
</dbReference>
<dbReference type="InterPro" id="IPR051327">
    <property type="entry name" value="MATE_MepA_subfamily"/>
</dbReference>
<evidence type="ECO:0000256" key="1">
    <source>
        <dbReference type="ARBA" id="ARBA00004651"/>
    </source>
</evidence>
<evidence type="ECO:0000256" key="6">
    <source>
        <dbReference type="ARBA" id="ARBA00022692"/>
    </source>
</evidence>
<evidence type="ECO:0000313" key="12">
    <source>
        <dbReference type="Proteomes" id="UP000621492"/>
    </source>
</evidence>
<feature type="transmembrane region" description="Helical" evidence="10">
    <location>
        <begin position="322"/>
        <end position="342"/>
    </location>
</feature>
<keyword evidence="9" id="KW-0046">Antibiotic resistance</keyword>
<dbReference type="InterPro" id="IPR048279">
    <property type="entry name" value="MdtK-like"/>
</dbReference>
<feature type="transmembrane region" description="Helical" evidence="10">
    <location>
        <begin position="97"/>
        <end position="119"/>
    </location>
</feature>
<dbReference type="GO" id="GO:0046677">
    <property type="term" value="P:response to antibiotic"/>
    <property type="evidence" value="ECO:0007669"/>
    <property type="project" value="UniProtKB-KW"/>
</dbReference>
<dbReference type="NCBIfam" id="TIGR00797">
    <property type="entry name" value="matE"/>
    <property type="match status" value="1"/>
</dbReference>
<comment type="caution">
    <text evidence="11">The sequence shown here is derived from an EMBL/GenBank/DDBJ whole genome shotgun (WGS) entry which is preliminary data.</text>
</comment>
<feature type="transmembrane region" description="Helical" evidence="10">
    <location>
        <begin position="169"/>
        <end position="192"/>
    </location>
</feature>
<dbReference type="InterPro" id="IPR002528">
    <property type="entry name" value="MATE_fam"/>
</dbReference>
<organism evidence="11 12">
    <name type="scientific">Lentibacillus populi</name>
    <dbReference type="NCBI Taxonomy" id="1827502"/>
    <lineage>
        <taxon>Bacteria</taxon>
        <taxon>Bacillati</taxon>
        <taxon>Bacillota</taxon>
        <taxon>Bacilli</taxon>
        <taxon>Bacillales</taxon>
        <taxon>Bacillaceae</taxon>
        <taxon>Lentibacillus</taxon>
    </lineage>
</organism>
<name>A0A9W5X776_9BACI</name>
<dbReference type="PANTHER" id="PTHR43823:SF3">
    <property type="entry name" value="MULTIDRUG EXPORT PROTEIN MEPA"/>
    <property type="match status" value="1"/>
</dbReference>
<dbReference type="RefSeq" id="WP_214613722.1">
    <property type="nucleotide sequence ID" value="NZ_BMJD01000051.1"/>
</dbReference>
<keyword evidence="4" id="KW-0813">Transport</keyword>
<feature type="transmembrane region" description="Helical" evidence="10">
    <location>
        <begin position="391"/>
        <end position="415"/>
    </location>
</feature>
<dbReference type="PANTHER" id="PTHR43823">
    <property type="entry name" value="SPORULATION PROTEIN YKVU"/>
    <property type="match status" value="1"/>
</dbReference>
<gene>
    <name evidence="11" type="ORF">GCM10011409_40500</name>
</gene>
<accession>A0A9W5X776</accession>
<reference evidence="11" key="2">
    <citation type="submission" date="2020-09" db="EMBL/GenBank/DDBJ databases">
        <authorList>
            <person name="Sun Q."/>
            <person name="Zhou Y."/>
        </authorList>
    </citation>
    <scope>NUCLEOTIDE SEQUENCE</scope>
    <source>
        <strain evidence="11">CGMCC 1.15454</strain>
    </source>
</reference>
<evidence type="ECO:0000256" key="2">
    <source>
        <dbReference type="ARBA" id="ARBA00008417"/>
    </source>
</evidence>
<dbReference type="AlphaFoldDB" id="A0A9W5X776"/>
<feature type="transmembrane region" description="Helical" evidence="10">
    <location>
        <begin position="421"/>
        <end position="443"/>
    </location>
</feature>
<evidence type="ECO:0000256" key="5">
    <source>
        <dbReference type="ARBA" id="ARBA00022475"/>
    </source>
</evidence>
<evidence type="ECO:0000256" key="9">
    <source>
        <dbReference type="ARBA" id="ARBA00023251"/>
    </source>
</evidence>
<comment type="subcellular location">
    <subcellularLocation>
        <location evidence="1">Cell membrane</location>
        <topology evidence="1">Multi-pass membrane protein</topology>
    </subcellularLocation>
</comment>
<feature type="transmembrane region" description="Helical" evidence="10">
    <location>
        <begin position="238"/>
        <end position="262"/>
    </location>
</feature>
<feature type="transmembrane region" description="Helical" evidence="10">
    <location>
        <begin position="198"/>
        <end position="218"/>
    </location>
</feature>
<feature type="transmembrane region" description="Helical" evidence="10">
    <location>
        <begin position="362"/>
        <end position="379"/>
    </location>
</feature>
<keyword evidence="8 10" id="KW-0472">Membrane</keyword>
<evidence type="ECO:0000256" key="3">
    <source>
        <dbReference type="ARBA" id="ARBA00022106"/>
    </source>
</evidence>
<protein>
    <recommendedName>
        <fullName evidence="3">Multidrug export protein MepA</fullName>
    </recommendedName>
</protein>
<dbReference type="PIRSF" id="PIRSF006603">
    <property type="entry name" value="DinF"/>
    <property type="match status" value="1"/>
</dbReference>